<dbReference type="OrthoDB" id="626167at2759"/>
<keyword evidence="3" id="KW-1185">Reference proteome</keyword>
<dbReference type="Proteomes" id="UP000825935">
    <property type="component" value="Chromosome 31"/>
</dbReference>
<comment type="caution">
    <text evidence="2">The sequence shown here is derived from an EMBL/GenBank/DDBJ whole genome shotgun (WGS) entry which is preliminary data.</text>
</comment>
<dbReference type="EMBL" id="CM035436">
    <property type="protein sequence ID" value="KAH7288813.1"/>
    <property type="molecule type" value="Genomic_DNA"/>
</dbReference>
<dbReference type="Gene3D" id="1.25.40.10">
    <property type="entry name" value="Tetratricopeptide repeat domain"/>
    <property type="match status" value="3"/>
</dbReference>
<evidence type="ECO:0000313" key="2">
    <source>
        <dbReference type="EMBL" id="KAH7288813.1"/>
    </source>
</evidence>
<organism evidence="2 3">
    <name type="scientific">Ceratopteris richardii</name>
    <name type="common">Triangle waterfern</name>
    <dbReference type="NCBI Taxonomy" id="49495"/>
    <lineage>
        <taxon>Eukaryota</taxon>
        <taxon>Viridiplantae</taxon>
        <taxon>Streptophyta</taxon>
        <taxon>Embryophyta</taxon>
        <taxon>Tracheophyta</taxon>
        <taxon>Polypodiopsida</taxon>
        <taxon>Polypodiidae</taxon>
        <taxon>Polypodiales</taxon>
        <taxon>Pteridineae</taxon>
        <taxon>Pteridaceae</taxon>
        <taxon>Parkerioideae</taxon>
        <taxon>Ceratopteris</taxon>
    </lineage>
</organism>
<dbReference type="SUPFAM" id="SSF48452">
    <property type="entry name" value="TPR-like"/>
    <property type="match status" value="2"/>
</dbReference>
<gene>
    <name evidence="2" type="ORF">KP509_31G044500</name>
</gene>
<protein>
    <submittedName>
        <fullName evidence="2">Uncharacterized protein</fullName>
    </submittedName>
</protein>
<accession>A0A8T2QZQ3</accession>
<feature type="repeat" description="TPR" evidence="1">
    <location>
        <begin position="244"/>
        <end position="277"/>
    </location>
</feature>
<dbReference type="SMART" id="SM00028">
    <property type="entry name" value="TPR"/>
    <property type="match status" value="5"/>
</dbReference>
<dbReference type="PROSITE" id="PS50005">
    <property type="entry name" value="TPR"/>
    <property type="match status" value="1"/>
</dbReference>
<dbReference type="PANTHER" id="PTHR47459:SF1">
    <property type="entry name" value="KINESIN LIGHT CHAIN-RELATED"/>
    <property type="match status" value="1"/>
</dbReference>
<evidence type="ECO:0000256" key="1">
    <source>
        <dbReference type="PROSITE-ProRule" id="PRU00339"/>
    </source>
</evidence>
<evidence type="ECO:0000313" key="3">
    <source>
        <dbReference type="Proteomes" id="UP000825935"/>
    </source>
</evidence>
<dbReference type="InterPro" id="IPR019734">
    <property type="entry name" value="TPR_rpt"/>
</dbReference>
<dbReference type="InterPro" id="IPR011990">
    <property type="entry name" value="TPR-like_helical_dom_sf"/>
</dbReference>
<reference evidence="2" key="1">
    <citation type="submission" date="2021-08" db="EMBL/GenBank/DDBJ databases">
        <title>WGS assembly of Ceratopteris richardii.</title>
        <authorList>
            <person name="Marchant D.B."/>
            <person name="Chen G."/>
            <person name="Jenkins J."/>
            <person name="Shu S."/>
            <person name="Leebens-Mack J."/>
            <person name="Grimwood J."/>
            <person name="Schmutz J."/>
            <person name="Soltis P."/>
            <person name="Soltis D."/>
            <person name="Chen Z.-H."/>
        </authorList>
    </citation>
    <scope>NUCLEOTIDE SEQUENCE</scope>
    <source>
        <strain evidence="2">Whitten #5841</strain>
        <tissue evidence="2">Leaf</tissue>
    </source>
</reference>
<dbReference type="PANTHER" id="PTHR47459">
    <property type="entry name" value="KINESIN LIGHT CHAIN-RELATED"/>
    <property type="match status" value="1"/>
</dbReference>
<keyword evidence="1" id="KW-0802">TPR repeat</keyword>
<dbReference type="AlphaFoldDB" id="A0A8T2QZQ3"/>
<proteinExistence type="predicted"/>
<dbReference type="Pfam" id="PF13181">
    <property type="entry name" value="TPR_8"/>
    <property type="match status" value="1"/>
</dbReference>
<sequence>MGYRTYVKSCAIILTVSKDVSQCLLLSGSKFSINNDIRQYATLSPAWTLHHEQGNLTMHRQGQRTVMQNQLDARIQTQVSHRQDVNRSSLHAPYVNGYRPTLKPRGILMCSPLVQVLRGIAIRDNKQTGGEIMWACRCLNTVAEQTGTCTDSKQEVDASVWADLESKMQVLRGGLAKGEALEALKSTVDQLLPFVEPDDFSVGEACLALAQSFACLDEESPKFIGYTQRALRAYESHKDSPDYPRCLYLLGYAYFRLEEYDNAVAHLEQCISALKHLTEIGSDNDYCHGLEPEVHAFLGRSKMLLSKHSEAAAHFQSFCKLKEKLLEPSDPELAASYLQAARGFRGLKDVDGASSAALKALDIYTKAFGPTSLEVAEVRSFLCGLYCDMGKYKDSLAEADTARPILQQAGDVEEVAYLDFSIAESLEQMGRHDESVAKLEEVIKSSELTSAIHFNALLTAARACARTKKNECVTTYCIKAQEALRNREPSGDTALCLALLALVYEEQRECSKAIDILKQAKSMLEGLGISPEEIPAFAAADIDGKIGFLLLRVGKANDALPYLQNSLSKKKTFHSRELLYLHFNLGAAYIQLRRFQEAPQQLDIARKYLCGTSIGLDASKRATMFHNLASLYKSCRRHRESVECDRAANELLRMMAVEKGEEQ</sequence>
<name>A0A8T2QZQ3_CERRI</name>